<name>A0ABS4YSR8_9MICC</name>
<sequence>MMAEAGRHHAQAARWAKEDRFSMRYGATALLTGWFVTFLVFCLGLTAAHVVAEGGTGFGWNFLTLALIFGFPVAVVVGLPLAILIAWPLRRVDNQWLHVAGFALGVGAAMALATALISGFDKGAGWWVLLLALWTAVSAAMGRASVMGMVARRNLPVAGALPPAQI</sequence>
<comment type="caution">
    <text evidence="2">The sequence shown here is derived from an EMBL/GenBank/DDBJ whole genome shotgun (WGS) entry which is preliminary data.</text>
</comment>
<keyword evidence="1" id="KW-1133">Transmembrane helix</keyword>
<dbReference type="Proteomes" id="UP000711614">
    <property type="component" value="Unassembled WGS sequence"/>
</dbReference>
<evidence type="ECO:0000256" key="1">
    <source>
        <dbReference type="SAM" id="Phobius"/>
    </source>
</evidence>
<dbReference type="EMBL" id="JAGIOI010000001">
    <property type="protein sequence ID" value="MBP2411833.1"/>
    <property type="molecule type" value="Genomic_DNA"/>
</dbReference>
<evidence type="ECO:0000313" key="2">
    <source>
        <dbReference type="EMBL" id="MBP2411833.1"/>
    </source>
</evidence>
<evidence type="ECO:0000313" key="3">
    <source>
        <dbReference type="Proteomes" id="UP000711614"/>
    </source>
</evidence>
<feature type="transmembrane region" description="Helical" evidence="1">
    <location>
        <begin position="126"/>
        <end position="146"/>
    </location>
</feature>
<accession>A0ABS4YSR8</accession>
<keyword evidence="3" id="KW-1185">Reference proteome</keyword>
<gene>
    <name evidence="2" type="ORF">JOF48_000632</name>
</gene>
<feature type="transmembrane region" description="Helical" evidence="1">
    <location>
        <begin position="99"/>
        <end position="120"/>
    </location>
</feature>
<reference evidence="2 3" key="1">
    <citation type="submission" date="2021-03" db="EMBL/GenBank/DDBJ databases">
        <title>Sequencing the genomes of 1000 actinobacteria strains.</title>
        <authorList>
            <person name="Klenk H.-P."/>
        </authorList>
    </citation>
    <scope>NUCLEOTIDE SEQUENCE [LARGE SCALE GENOMIC DNA]</scope>
    <source>
        <strain evidence="2 3">DSM 16005</strain>
    </source>
</reference>
<keyword evidence="1" id="KW-0812">Transmembrane</keyword>
<proteinExistence type="predicted"/>
<feature type="transmembrane region" description="Helical" evidence="1">
    <location>
        <begin position="27"/>
        <end position="52"/>
    </location>
</feature>
<protein>
    <submittedName>
        <fullName evidence="2">Uncharacterized protein</fullName>
    </submittedName>
</protein>
<dbReference type="RefSeq" id="WP_209677222.1">
    <property type="nucleotide sequence ID" value="NZ_JAGIOI010000001.1"/>
</dbReference>
<organism evidence="2 3">
    <name type="scientific">Arthrobacter stackebrandtii</name>
    <dbReference type="NCBI Taxonomy" id="272161"/>
    <lineage>
        <taxon>Bacteria</taxon>
        <taxon>Bacillati</taxon>
        <taxon>Actinomycetota</taxon>
        <taxon>Actinomycetes</taxon>
        <taxon>Micrococcales</taxon>
        <taxon>Micrococcaceae</taxon>
        <taxon>Arthrobacter</taxon>
    </lineage>
</organism>
<keyword evidence="1" id="KW-0472">Membrane</keyword>
<feature type="transmembrane region" description="Helical" evidence="1">
    <location>
        <begin position="58"/>
        <end position="87"/>
    </location>
</feature>